<evidence type="ECO:0000313" key="10">
    <source>
        <dbReference type="Proteomes" id="UP000730482"/>
    </source>
</evidence>
<dbReference type="Gene3D" id="3.30.70.20">
    <property type="match status" value="1"/>
</dbReference>
<sequence length="87" mass="9351">MRVMVDLARCQSYGQCVFAAPEIFEISGQEVLEYDSAPSDEWRLHALRARAACPVQAITIGPAAGPGQDLRQPPATRPAADSVGVLR</sequence>
<organism evidence="9 10">
    <name type="scientific">Catenulispora pinistramenti</name>
    <dbReference type="NCBI Taxonomy" id="2705254"/>
    <lineage>
        <taxon>Bacteria</taxon>
        <taxon>Bacillati</taxon>
        <taxon>Actinomycetota</taxon>
        <taxon>Actinomycetes</taxon>
        <taxon>Catenulisporales</taxon>
        <taxon>Catenulisporaceae</taxon>
        <taxon>Catenulispora</taxon>
    </lineage>
</organism>
<dbReference type="Proteomes" id="UP000730482">
    <property type="component" value="Unassembled WGS sequence"/>
</dbReference>
<gene>
    <name evidence="9" type="ORF">KGQ19_13800</name>
</gene>
<evidence type="ECO:0000256" key="7">
    <source>
        <dbReference type="ARBA" id="ARBA00023291"/>
    </source>
</evidence>
<comment type="caution">
    <text evidence="9">The sequence shown here is derived from an EMBL/GenBank/DDBJ whole genome shotgun (WGS) entry which is preliminary data.</text>
</comment>
<keyword evidence="2" id="KW-0813">Transport</keyword>
<evidence type="ECO:0000256" key="4">
    <source>
        <dbReference type="ARBA" id="ARBA00022982"/>
    </source>
</evidence>
<protein>
    <submittedName>
        <fullName evidence="9">Ferredoxin</fullName>
    </submittedName>
</protein>
<keyword evidence="6" id="KW-0411">Iron-sulfur</keyword>
<proteinExistence type="predicted"/>
<accession>A0ABS5KPG1</accession>
<keyword evidence="7" id="KW-0003">3Fe-4S</keyword>
<comment type="cofactor">
    <cofactor evidence="1">
        <name>[3Fe-4S] cluster</name>
        <dbReference type="ChEBI" id="CHEBI:21137"/>
    </cofactor>
</comment>
<evidence type="ECO:0000256" key="5">
    <source>
        <dbReference type="ARBA" id="ARBA00023004"/>
    </source>
</evidence>
<feature type="region of interest" description="Disordered" evidence="8">
    <location>
        <begin position="63"/>
        <end position="87"/>
    </location>
</feature>
<keyword evidence="5" id="KW-0408">Iron</keyword>
<evidence type="ECO:0000313" key="9">
    <source>
        <dbReference type="EMBL" id="MBS2547938.1"/>
    </source>
</evidence>
<dbReference type="SUPFAM" id="SSF54862">
    <property type="entry name" value="4Fe-4S ferredoxins"/>
    <property type="match status" value="1"/>
</dbReference>
<keyword evidence="4" id="KW-0249">Electron transport</keyword>
<evidence type="ECO:0000256" key="8">
    <source>
        <dbReference type="SAM" id="MobiDB-lite"/>
    </source>
</evidence>
<evidence type="ECO:0000256" key="2">
    <source>
        <dbReference type="ARBA" id="ARBA00022448"/>
    </source>
</evidence>
<evidence type="ECO:0000256" key="3">
    <source>
        <dbReference type="ARBA" id="ARBA00022723"/>
    </source>
</evidence>
<dbReference type="EMBL" id="JAAFYZ010000038">
    <property type="protein sequence ID" value="MBS2547938.1"/>
    <property type="molecule type" value="Genomic_DNA"/>
</dbReference>
<reference evidence="9 10" key="1">
    <citation type="submission" date="2020-02" db="EMBL/GenBank/DDBJ databases">
        <title>Acidophilic actinobacteria isolated from forest soil.</title>
        <authorList>
            <person name="Golinska P."/>
        </authorList>
    </citation>
    <scope>NUCLEOTIDE SEQUENCE [LARGE SCALE GENOMIC DNA]</scope>
    <source>
        <strain evidence="9 10">NL8</strain>
    </source>
</reference>
<keyword evidence="10" id="KW-1185">Reference proteome</keyword>
<dbReference type="Pfam" id="PF13370">
    <property type="entry name" value="Fer4_13"/>
    <property type="match status" value="1"/>
</dbReference>
<name>A0ABS5KPG1_9ACTN</name>
<dbReference type="PANTHER" id="PTHR36923:SF3">
    <property type="entry name" value="FERREDOXIN"/>
    <property type="match status" value="1"/>
</dbReference>
<dbReference type="RefSeq" id="WP_212009517.1">
    <property type="nucleotide sequence ID" value="NZ_JAAFYZ010000038.1"/>
</dbReference>
<dbReference type="InterPro" id="IPR051269">
    <property type="entry name" value="Fe-S_cluster_ET"/>
</dbReference>
<dbReference type="PANTHER" id="PTHR36923">
    <property type="entry name" value="FERREDOXIN"/>
    <property type="match status" value="1"/>
</dbReference>
<evidence type="ECO:0000256" key="6">
    <source>
        <dbReference type="ARBA" id="ARBA00023014"/>
    </source>
</evidence>
<evidence type="ECO:0000256" key="1">
    <source>
        <dbReference type="ARBA" id="ARBA00001927"/>
    </source>
</evidence>
<keyword evidence="3" id="KW-0479">Metal-binding</keyword>